<reference evidence="2 4" key="2">
    <citation type="submission" date="2023-02" db="EMBL/GenBank/DDBJ databases">
        <title>Encephalitozoon hellem ATCC 50451 complete genome.</title>
        <authorList>
            <person name="Mascarenhas dos Santos A.C."/>
            <person name="Julian A.T."/>
            <person name="Pombert J.-F."/>
        </authorList>
    </citation>
    <scope>NUCLEOTIDE SEQUENCE [LARGE SCALE GENOMIC DNA]</scope>
    <source>
        <strain evidence="2 4">ATCC 50451</strain>
    </source>
</reference>
<dbReference type="EMBL" id="CP075151">
    <property type="protein sequence ID" value="UTX43151.1"/>
    <property type="molecule type" value="Genomic_DNA"/>
</dbReference>
<sequence length="350" mass="38401">MDTVLVKLVDRSHPEVEHNPLHVSPSFCTEDLERYLRSVLGGNGGYRFYMEGQLFEGCLQKGIEARGLEIEKGVSIEYEVDGNCTPDVTVELEDPVSFLDIAKTDMYEIWCGTYGGELQVYVYQGDAIVLRETTSHKRIRGISHGDKLYIYSSDGEVLSLRSGGSLFKVDGEITCLASSHTIVSAGTHEGECYVFKEKLMKVHKFKAQISSTIIDGDEVTFACVDGSIGAFNTSTNAFKTRDVGYNLTSADTRGDRQVFGTSCSGLVVESKGQSMFVGTGIRFSSKVSIYNSCIVAQASQHTISIINTKNSQELRRITTDGYISDIGWVGNLLVVGVGSRIQGYIIHNLE</sequence>
<dbReference type="InterPro" id="IPR011047">
    <property type="entry name" value="Quinoprotein_ADH-like_sf"/>
</dbReference>
<evidence type="ECO:0000313" key="2">
    <source>
        <dbReference type="EMBL" id="WEL38608.1"/>
    </source>
</evidence>
<proteinExistence type="predicted"/>
<protein>
    <submittedName>
        <fullName evidence="1">WD40 domain-containing protein</fullName>
    </submittedName>
</protein>
<keyword evidence="4" id="KW-1185">Reference proteome</keyword>
<evidence type="ECO:0000313" key="1">
    <source>
        <dbReference type="EMBL" id="UTX43151.1"/>
    </source>
</evidence>
<dbReference type="Proteomes" id="UP001217963">
    <property type="component" value="Chromosome V"/>
</dbReference>
<name>A0A9Q9C2Z3_ENCHE</name>
<evidence type="ECO:0000313" key="3">
    <source>
        <dbReference type="Proteomes" id="UP001059546"/>
    </source>
</evidence>
<dbReference type="EMBL" id="CP119066">
    <property type="protein sequence ID" value="WEL38608.1"/>
    <property type="molecule type" value="Genomic_DNA"/>
</dbReference>
<reference evidence="1" key="1">
    <citation type="submission" date="2021-05" db="EMBL/GenBank/DDBJ databases">
        <title>Encephalitozoon hellem ATCC 50604 Complete Genome.</title>
        <authorList>
            <person name="Mascarenhas dos Santos A.C."/>
            <person name="Julian A.T."/>
            <person name="Pombert J.-F."/>
        </authorList>
    </citation>
    <scope>NUCLEOTIDE SEQUENCE</scope>
    <source>
        <strain evidence="1">ATCC 50604</strain>
    </source>
</reference>
<dbReference type="Proteomes" id="UP001059546">
    <property type="component" value="Chromosome V"/>
</dbReference>
<dbReference type="SUPFAM" id="SSF50998">
    <property type="entry name" value="Quinoprotein alcohol dehydrogenase-like"/>
    <property type="match status" value="1"/>
</dbReference>
<organism evidence="1 3">
    <name type="scientific">Encephalitozoon hellem</name>
    <name type="common">Microsporidian parasite</name>
    <dbReference type="NCBI Taxonomy" id="27973"/>
    <lineage>
        <taxon>Eukaryota</taxon>
        <taxon>Fungi</taxon>
        <taxon>Fungi incertae sedis</taxon>
        <taxon>Microsporidia</taxon>
        <taxon>Unikaryonidae</taxon>
        <taxon>Encephalitozoon</taxon>
    </lineage>
</organism>
<gene>
    <name evidence="1" type="ORF">GPU96_05g08900</name>
    <name evidence="2" type="ORF">PFJ87_05g00760</name>
</gene>
<evidence type="ECO:0000313" key="4">
    <source>
        <dbReference type="Proteomes" id="UP001217963"/>
    </source>
</evidence>
<accession>A0A9Q9C2Z3</accession>
<dbReference type="AlphaFoldDB" id="A0A9Q9C2Z3"/>
<dbReference type="OrthoDB" id="2190962at2759"/>